<dbReference type="PRINTS" id="PR00245">
    <property type="entry name" value="OLFACTORYR"/>
</dbReference>
<proteinExistence type="inferred from homology"/>
<keyword evidence="5 13" id="KW-0552">Olfaction</keyword>
<evidence type="ECO:0000256" key="1">
    <source>
        <dbReference type="ARBA" id="ARBA00004651"/>
    </source>
</evidence>
<feature type="transmembrane region" description="Helical" evidence="13">
    <location>
        <begin position="139"/>
        <end position="162"/>
    </location>
</feature>
<dbReference type="InterPro" id="IPR000725">
    <property type="entry name" value="Olfact_rcpt"/>
</dbReference>
<evidence type="ECO:0000256" key="10">
    <source>
        <dbReference type="ARBA" id="ARBA00023180"/>
    </source>
</evidence>
<dbReference type="Pfam" id="PF13853">
    <property type="entry name" value="7tm_4"/>
    <property type="match status" value="1"/>
</dbReference>
<evidence type="ECO:0000256" key="2">
    <source>
        <dbReference type="ARBA" id="ARBA00022475"/>
    </source>
</evidence>
<evidence type="ECO:0000256" key="8">
    <source>
        <dbReference type="ARBA" id="ARBA00023136"/>
    </source>
</evidence>
<dbReference type="Gene3D" id="1.20.1070.10">
    <property type="entry name" value="Rhodopsin 7-helix transmembrane proteins"/>
    <property type="match status" value="1"/>
</dbReference>
<evidence type="ECO:0000256" key="12">
    <source>
        <dbReference type="RuleBase" id="RU000688"/>
    </source>
</evidence>
<name>A0AAV2ZFE0_PYXAD</name>
<dbReference type="InterPro" id="IPR017452">
    <property type="entry name" value="GPCR_Rhodpsn_7TM"/>
</dbReference>
<feature type="transmembrane region" description="Helical" evidence="13">
    <location>
        <begin position="24"/>
        <end position="50"/>
    </location>
</feature>
<keyword evidence="2 13" id="KW-1003">Cell membrane</keyword>
<reference evidence="15" key="1">
    <citation type="thesis" date="2020" institute="ProQuest LLC" country="789 East Eisenhower Parkway, Ann Arbor, MI, USA">
        <title>Comparative Genomics and Chromosome Evolution.</title>
        <authorList>
            <person name="Mudd A.B."/>
        </authorList>
    </citation>
    <scope>NUCLEOTIDE SEQUENCE</scope>
    <source>
        <strain evidence="15">1538</strain>
        <tissue evidence="15">Blood</tissue>
    </source>
</reference>
<dbReference type="PANTHER" id="PTHR26452">
    <property type="entry name" value="OLFACTORY RECEPTOR"/>
    <property type="match status" value="1"/>
</dbReference>
<evidence type="ECO:0000256" key="3">
    <source>
        <dbReference type="ARBA" id="ARBA00022606"/>
    </source>
</evidence>
<dbReference type="EMBL" id="DYDO01000012">
    <property type="protein sequence ID" value="DBA15136.1"/>
    <property type="molecule type" value="Genomic_DNA"/>
</dbReference>
<dbReference type="InterPro" id="IPR050516">
    <property type="entry name" value="Olfactory_GPCR"/>
</dbReference>
<dbReference type="AlphaFoldDB" id="A0AAV2ZFE0"/>
<keyword evidence="16" id="KW-1185">Reference proteome</keyword>
<evidence type="ECO:0000256" key="4">
    <source>
        <dbReference type="ARBA" id="ARBA00022692"/>
    </source>
</evidence>
<evidence type="ECO:0000256" key="7">
    <source>
        <dbReference type="ARBA" id="ARBA00023040"/>
    </source>
</evidence>
<keyword evidence="6 13" id="KW-1133">Transmembrane helix</keyword>
<dbReference type="GO" id="GO:0004930">
    <property type="term" value="F:G protein-coupled receptor activity"/>
    <property type="evidence" value="ECO:0007669"/>
    <property type="project" value="UniProtKB-KW"/>
</dbReference>
<evidence type="ECO:0000313" key="15">
    <source>
        <dbReference type="EMBL" id="DBA15136.1"/>
    </source>
</evidence>
<comment type="similarity">
    <text evidence="12">Belongs to the G-protein coupled receptor 1 family.</text>
</comment>
<evidence type="ECO:0000313" key="16">
    <source>
        <dbReference type="Proteomes" id="UP001181693"/>
    </source>
</evidence>
<evidence type="ECO:0000256" key="5">
    <source>
        <dbReference type="ARBA" id="ARBA00022725"/>
    </source>
</evidence>
<keyword evidence="9 12" id="KW-0675">Receptor</keyword>
<dbReference type="SUPFAM" id="SSF81321">
    <property type="entry name" value="Family A G protein-coupled receptor-like"/>
    <property type="match status" value="1"/>
</dbReference>
<evidence type="ECO:0000256" key="9">
    <source>
        <dbReference type="ARBA" id="ARBA00023170"/>
    </source>
</evidence>
<dbReference type="GO" id="GO:0004984">
    <property type="term" value="F:olfactory receptor activity"/>
    <property type="evidence" value="ECO:0007669"/>
    <property type="project" value="InterPro"/>
</dbReference>
<evidence type="ECO:0000256" key="11">
    <source>
        <dbReference type="ARBA" id="ARBA00023224"/>
    </source>
</evidence>
<organism evidence="15 16">
    <name type="scientific">Pyxicephalus adspersus</name>
    <name type="common">African bullfrog</name>
    <dbReference type="NCBI Taxonomy" id="30357"/>
    <lineage>
        <taxon>Eukaryota</taxon>
        <taxon>Metazoa</taxon>
        <taxon>Chordata</taxon>
        <taxon>Craniata</taxon>
        <taxon>Vertebrata</taxon>
        <taxon>Euteleostomi</taxon>
        <taxon>Amphibia</taxon>
        <taxon>Batrachia</taxon>
        <taxon>Anura</taxon>
        <taxon>Neobatrachia</taxon>
        <taxon>Ranoidea</taxon>
        <taxon>Pyxicephalidae</taxon>
        <taxon>Pyxicephalinae</taxon>
        <taxon>Pyxicephalus</taxon>
    </lineage>
</organism>
<dbReference type="CDD" id="cd13954">
    <property type="entry name" value="7tmA_OR"/>
    <property type="match status" value="1"/>
</dbReference>
<sequence>MEICNQSSGKSFILIGFSHKADTLVPLFMCIFIMYFTCQSSNMLITLLIYTNSHLHTPMYFFLSNLSFLDVSFTSVTLPKLLAMLLDGNEISFLGCMVQCHCVLSFQSTEYILLTVMAFDRFVAICRPLHYLLIMNHKLCVFLSLFSWIIIYVFTVPITILISTLEFCSACEIDHFYCDVMPLLQLSCTNIIRIQIVIFIAAVLLGIPCFLLTLTSYVFIAQNILAIRTTSGRSKAFSTCSSHLTVVTLLYLVLFCLYLRPPSKSFLSDGKVISLVNIGVIPMLNPLIYSLRNKDVKRAFRKIIR</sequence>
<accession>A0AAV2ZFE0</accession>
<keyword evidence="4 12" id="KW-0812">Transmembrane</keyword>
<comment type="subcellular location">
    <subcellularLocation>
        <location evidence="1 13">Cell membrane</location>
        <topology evidence="1 13">Multi-pass membrane protein</topology>
    </subcellularLocation>
</comment>
<dbReference type="Proteomes" id="UP001181693">
    <property type="component" value="Unassembled WGS sequence"/>
</dbReference>
<dbReference type="GO" id="GO:0005886">
    <property type="term" value="C:plasma membrane"/>
    <property type="evidence" value="ECO:0007669"/>
    <property type="project" value="UniProtKB-SubCell"/>
</dbReference>
<keyword evidence="10" id="KW-0325">Glycoprotein</keyword>
<evidence type="ECO:0000256" key="13">
    <source>
        <dbReference type="RuleBase" id="RU363047"/>
    </source>
</evidence>
<feature type="transmembrane region" description="Helical" evidence="13">
    <location>
        <begin position="241"/>
        <end position="260"/>
    </location>
</feature>
<dbReference type="PROSITE" id="PS50262">
    <property type="entry name" value="G_PROTEIN_RECEP_F1_2"/>
    <property type="match status" value="1"/>
</dbReference>
<protein>
    <recommendedName>
        <fullName evidence="13">Olfactory receptor</fullName>
    </recommendedName>
</protein>
<keyword evidence="7 12" id="KW-0297">G-protein coupled receptor</keyword>
<feature type="domain" description="G-protein coupled receptors family 1 profile" evidence="14">
    <location>
        <begin position="41"/>
        <end position="289"/>
    </location>
</feature>
<dbReference type="FunFam" id="1.20.1070.10:FF:000010">
    <property type="entry name" value="Olfactory receptor"/>
    <property type="match status" value="1"/>
</dbReference>
<keyword evidence="3 13" id="KW-0716">Sensory transduction</keyword>
<dbReference type="PRINTS" id="PR00237">
    <property type="entry name" value="GPCRRHODOPSN"/>
</dbReference>
<keyword evidence="8 13" id="KW-0472">Membrane</keyword>
<keyword evidence="11 12" id="KW-0807">Transducer</keyword>
<gene>
    <name evidence="15" type="ORF">GDO54_004388</name>
</gene>
<evidence type="ECO:0000256" key="6">
    <source>
        <dbReference type="ARBA" id="ARBA00022989"/>
    </source>
</evidence>
<feature type="transmembrane region" description="Helical" evidence="13">
    <location>
        <begin position="272"/>
        <end position="291"/>
    </location>
</feature>
<comment type="caution">
    <text evidence="15">The sequence shown here is derived from an EMBL/GenBank/DDBJ whole genome shotgun (WGS) entry which is preliminary data.</text>
</comment>
<feature type="transmembrane region" description="Helical" evidence="13">
    <location>
        <begin position="191"/>
        <end position="220"/>
    </location>
</feature>
<evidence type="ECO:0000259" key="14">
    <source>
        <dbReference type="PROSITE" id="PS50262"/>
    </source>
</evidence>
<dbReference type="PROSITE" id="PS00237">
    <property type="entry name" value="G_PROTEIN_RECEP_F1_1"/>
    <property type="match status" value="1"/>
</dbReference>
<dbReference type="InterPro" id="IPR000276">
    <property type="entry name" value="GPCR_Rhodpsn"/>
</dbReference>